<dbReference type="InterPro" id="IPR013022">
    <property type="entry name" value="Xyl_isomerase-like_TIM-brl"/>
</dbReference>
<dbReference type="AlphaFoldDB" id="A0A1H3LLC0"/>
<dbReference type="Proteomes" id="UP000198891">
    <property type="component" value="Unassembled WGS sequence"/>
</dbReference>
<dbReference type="Gene3D" id="3.20.20.150">
    <property type="entry name" value="Divalent-metal-dependent TIM barrel enzymes"/>
    <property type="match status" value="1"/>
</dbReference>
<keyword evidence="3" id="KW-0413">Isomerase</keyword>
<sequence length="284" mass="30595">MAPFLIGHTGITWGIPGDVETAYRDVAELGYLGFETFTQTILEWNGRPGGYRRLVEQNKIPTSAGYCYKEWTASRKALDEAKAEADGLAALPGATALVVQAGSRSSDTSAPDELAQLADILNELGAHCDDIGLRVGLHPHTDTAVETRSDIDTILSLSDPRLVGLAPDTGQIAKAGCDVLDLLRVHGDRIVHVHLKDWNGEGRTTDGAETDHSGYLNYEAIGDGVLPINSILDVLTDEVGYAGWVNVELDRTTTSPRPAREAAARSRHHLETLLGSSRFRQTAS</sequence>
<evidence type="ECO:0000259" key="2">
    <source>
        <dbReference type="Pfam" id="PF01261"/>
    </source>
</evidence>
<keyword evidence="4" id="KW-1185">Reference proteome</keyword>
<organism evidence="3 4">
    <name type="scientific">Herbiconiux ginsengi</name>
    <dbReference type="NCBI Taxonomy" id="381665"/>
    <lineage>
        <taxon>Bacteria</taxon>
        <taxon>Bacillati</taxon>
        <taxon>Actinomycetota</taxon>
        <taxon>Actinomycetes</taxon>
        <taxon>Micrococcales</taxon>
        <taxon>Microbacteriaceae</taxon>
        <taxon>Herbiconiux</taxon>
    </lineage>
</organism>
<dbReference type="InterPro" id="IPR050312">
    <property type="entry name" value="IolE/XylAMocC-like"/>
</dbReference>
<feature type="domain" description="Xylose isomerase-like TIM barrel" evidence="2">
    <location>
        <begin position="24"/>
        <end position="265"/>
    </location>
</feature>
<dbReference type="SUPFAM" id="SSF51658">
    <property type="entry name" value="Xylose isomerase-like"/>
    <property type="match status" value="1"/>
</dbReference>
<keyword evidence="1" id="KW-0119">Carbohydrate metabolism</keyword>
<evidence type="ECO:0000313" key="3">
    <source>
        <dbReference type="EMBL" id="SDY65163.1"/>
    </source>
</evidence>
<protein>
    <submittedName>
        <fullName evidence="3">Sugar phosphate isomerase/epimerase</fullName>
    </submittedName>
</protein>
<dbReference type="STRING" id="381665.SAMN05216554_1032"/>
<dbReference type="EMBL" id="FNPZ01000001">
    <property type="protein sequence ID" value="SDY65163.1"/>
    <property type="molecule type" value="Genomic_DNA"/>
</dbReference>
<dbReference type="InterPro" id="IPR036237">
    <property type="entry name" value="Xyl_isomerase-like_sf"/>
</dbReference>
<gene>
    <name evidence="3" type="ORF">SAMN05216554_1032</name>
</gene>
<name>A0A1H3LLC0_9MICO</name>
<dbReference type="GO" id="GO:0016853">
    <property type="term" value="F:isomerase activity"/>
    <property type="evidence" value="ECO:0007669"/>
    <property type="project" value="UniProtKB-KW"/>
</dbReference>
<dbReference type="RefSeq" id="WP_092549670.1">
    <property type="nucleotide sequence ID" value="NZ_FNPZ01000001.1"/>
</dbReference>
<dbReference type="Pfam" id="PF01261">
    <property type="entry name" value="AP_endonuc_2"/>
    <property type="match status" value="1"/>
</dbReference>
<dbReference type="OrthoDB" id="104997at2"/>
<evidence type="ECO:0000313" key="4">
    <source>
        <dbReference type="Proteomes" id="UP000198891"/>
    </source>
</evidence>
<dbReference type="PANTHER" id="PTHR12110:SF41">
    <property type="entry name" value="INOSOSE DEHYDRATASE"/>
    <property type="match status" value="1"/>
</dbReference>
<accession>A0A1H3LLC0</accession>
<proteinExistence type="predicted"/>
<evidence type="ECO:0000256" key="1">
    <source>
        <dbReference type="ARBA" id="ARBA00023277"/>
    </source>
</evidence>
<reference evidence="3 4" key="1">
    <citation type="submission" date="2016-10" db="EMBL/GenBank/DDBJ databases">
        <authorList>
            <person name="de Groot N.N."/>
        </authorList>
    </citation>
    <scope>NUCLEOTIDE SEQUENCE [LARGE SCALE GENOMIC DNA]</scope>
    <source>
        <strain evidence="3 4">CGMCC 4.3491</strain>
    </source>
</reference>
<dbReference type="PANTHER" id="PTHR12110">
    <property type="entry name" value="HYDROXYPYRUVATE ISOMERASE"/>
    <property type="match status" value="1"/>
</dbReference>